<dbReference type="SUPFAM" id="SSF52047">
    <property type="entry name" value="RNI-like"/>
    <property type="match status" value="1"/>
</dbReference>
<dbReference type="InterPro" id="IPR032675">
    <property type="entry name" value="LRR_dom_sf"/>
</dbReference>
<sequence>MAKLPNECIQNILKYVEKEDYKTFYYITLINRQWCQNSIIFLWEQPFDIPDNFKNRYKLISIFLYFFDVNQNNVYQTTSIIAPSFNYPGFLKKVNSDNLAKIVLEWITRNYSIKKKKKYRNNNNNNSYRIKINLLKRIFKTNLTNSSFNLKPLKERFNLIIQSIINVIMERCTNIESLYIGNDYSNNSEYYFLENYMEEYLLKYDLSKCFNNLITFNCHQSNIDPIIFLKFSIYIRNITSLSITISNNNIFDDGKLKELVQLIDSQNNLRNLSIRNEYNADMSLIFEAISRKSNLLQKLELISHRNLKHDEANHLSHCVNLKELILDGIRINEELDPLFINSKFLNLKDLRFMKIYQQTSSEISPFVTMITNNGSLLNYLHLELDLNLNPNLLITISKICLNLTNFIISIHKGEMFNLLYPLFDNCKKLKLISINEINIISLNENILSDFINHILICNLSTLILNNITFSLKGFNGYDLLSNLRGKLLLE</sequence>
<accession>A0A2Z6SAT8</accession>
<name>A0A2Z6SAT8_9GLOM</name>
<reference evidence="1 2" key="1">
    <citation type="submission" date="2017-11" db="EMBL/GenBank/DDBJ databases">
        <title>The genome of Rhizophagus clarus HR1 reveals common genetic basis of auxotrophy among arbuscular mycorrhizal fungi.</title>
        <authorList>
            <person name="Kobayashi Y."/>
        </authorList>
    </citation>
    <scope>NUCLEOTIDE SEQUENCE [LARGE SCALE GENOMIC DNA]</scope>
    <source>
        <strain evidence="1 2">HR1</strain>
    </source>
</reference>
<protein>
    <recommendedName>
        <fullName evidence="3">F-box domain-containing protein</fullName>
    </recommendedName>
</protein>
<evidence type="ECO:0000313" key="1">
    <source>
        <dbReference type="EMBL" id="GBC06820.1"/>
    </source>
</evidence>
<gene>
    <name evidence="1" type="ORF">RclHR1_07070002</name>
</gene>
<dbReference type="Proteomes" id="UP000247702">
    <property type="component" value="Unassembled WGS sequence"/>
</dbReference>
<evidence type="ECO:0000313" key="2">
    <source>
        <dbReference type="Proteomes" id="UP000247702"/>
    </source>
</evidence>
<dbReference type="Gene3D" id="3.80.10.10">
    <property type="entry name" value="Ribonuclease Inhibitor"/>
    <property type="match status" value="1"/>
</dbReference>
<organism evidence="1 2">
    <name type="scientific">Rhizophagus clarus</name>
    <dbReference type="NCBI Taxonomy" id="94130"/>
    <lineage>
        <taxon>Eukaryota</taxon>
        <taxon>Fungi</taxon>
        <taxon>Fungi incertae sedis</taxon>
        <taxon>Mucoromycota</taxon>
        <taxon>Glomeromycotina</taxon>
        <taxon>Glomeromycetes</taxon>
        <taxon>Glomerales</taxon>
        <taxon>Glomeraceae</taxon>
        <taxon>Rhizophagus</taxon>
    </lineage>
</organism>
<comment type="caution">
    <text evidence="1">The sequence shown here is derived from an EMBL/GenBank/DDBJ whole genome shotgun (WGS) entry which is preliminary data.</text>
</comment>
<proteinExistence type="predicted"/>
<evidence type="ECO:0008006" key="3">
    <source>
        <dbReference type="Google" id="ProtNLM"/>
    </source>
</evidence>
<dbReference type="AlphaFoldDB" id="A0A2Z6SAT8"/>
<keyword evidence="2" id="KW-1185">Reference proteome</keyword>
<dbReference type="EMBL" id="BEXD01004101">
    <property type="protein sequence ID" value="GBC06820.1"/>
    <property type="molecule type" value="Genomic_DNA"/>
</dbReference>